<organism evidence="3 4">
    <name type="scientific">Zasmidium cellare</name>
    <name type="common">Wine cellar mold</name>
    <name type="synonym">Racodium cellare</name>
    <dbReference type="NCBI Taxonomy" id="395010"/>
    <lineage>
        <taxon>Eukaryota</taxon>
        <taxon>Fungi</taxon>
        <taxon>Dikarya</taxon>
        <taxon>Ascomycota</taxon>
        <taxon>Pezizomycotina</taxon>
        <taxon>Dothideomycetes</taxon>
        <taxon>Dothideomycetidae</taxon>
        <taxon>Mycosphaerellales</taxon>
        <taxon>Mycosphaerellaceae</taxon>
        <taxon>Zasmidium</taxon>
    </lineage>
</organism>
<proteinExistence type="inferred from homology"/>
<gene>
    <name evidence="3" type="ORF">PRZ48_011541</name>
</gene>
<name>A0ABR0E7A0_ZASCE</name>
<feature type="region of interest" description="Disordered" evidence="2">
    <location>
        <begin position="43"/>
        <end position="81"/>
    </location>
</feature>
<dbReference type="Pfam" id="PF11807">
    <property type="entry name" value="UstYa"/>
    <property type="match status" value="1"/>
</dbReference>
<comment type="similarity">
    <text evidence="1">Belongs to the ustYa family.</text>
</comment>
<dbReference type="EMBL" id="JAXOVC010000009">
    <property type="protein sequence ID" value="KAK4497091.1"/>
    <property type="molecule type" value="Genomic_DNA"/>
</dbReference>
<sequence length="81" mass="9723">MITYNWVETQDYPFPDFAINKKCMKHDKLLQWQAKNQLSQEQWVEMSVRGPGSEEPILPMPEQLRKWSEKEDEERHQSMAA</sequence>
<keyword evidence="4" id="KW-1185">Reference proteome</keyword>
<dbReference type="Proteomes" id="UP001305779">
    <property type="component" value="Unassembled WGS sequence"/>
</dbReference>
<evidence type="ECO:0000313" key="3">
    <source>
        <dbReference type="EMBL" id="KAK4497091.1"/>
    </source>
</evidence>
<feature type="compositionally biased region" description="Basic and acidic residues" evidence="2">
    <location>
        <begin position="63"/>
        <end position="81"/>
    </location>
</feature>
<protein>
    <submittedName>
        <fullName evidence="3">Uncharacterized protein</fullName>
    </submittedName>
</protein>
<reference evidence="3 4" key="1">
    <citation type="journal article" date="2023" name="G3 (Bethesda)">
        <title>A chromosome-level genome assembly of Zasmidium syzygii isolated from banana leaves.</title>
        <authorList>
            <person name="van Westerhoven A.C."/>
            <person name="Mehrabi R."/>
            <person name="Talebi R."/>
            <person name="Steentjes M.B.F."/>
            <person name="Corcolon B."/>
            <person name="Chong P.A."/>
            <person name="Kema G.H.J."/>
            <person name="Seidl M.F."/>
        </authorList>
    </citation>
    <scope>NUCLEOTIDE SEQUENCE [LARGE SCALE GENOMIC DNA]</scope>
    <source>
        <strain evidence="3 4">P124</strain>
    </source>
</reference>
<dbReference type="InterPro" id="IPR021765">
    <property type="entry name" value="UstYa-like"/>
</dbReference>
<evidence type="ECO:0000256" key="2">
    <source>
        <dbReference type="SAM" id="MobiDB-lite"/>
    </source>
</evidence>
<evidence type="ECO:0000313" key="4">
    <source>
        <dbReference type="Proteomes" id="UP001305779"/>
    </source>
</evidence>
<evidence type="ECO:0000256" key="1">
    <source>
        <dbReference type="ARBA" id="ARBA00035112"/>
    </source>
</evidence>
<comment type="caution">
    <text evidence="3">The sequence shown here is derived from an EMBL/GenBank/DDBJ whole genome shotgun (WGS) entry which is preliminary data.</text>
</comment>
<accession>A0ABR0E7A0</accession>